<keyword evidence="2 3" id="KW-0560">Oxidoreductase</keyword>
<dbReference type="InterPro" id="IPR043144">
    <property type="entry name" value="Mal/L-sulf/L-lact_DH-like_ah"/>
</dbReference>
<proteinExistence type="inferred from homology"/>
<comment type="similarity">
    <text evidence="1">Belongs to the LDH2/MDH2 oxidoreductase family.</text>
</comment>
<dbReference type="InterPro" id="IPR003767">
    <property type="entry name" value="Malate/L-lactate_DH-like"/>
</dbReference>
<dbReference type="Pfam" id="PF02615">
    <property type="entry name" value="Ldh_2"/>
    <property type="match status" value="1"/>
</dbReference>
<dbReference type="InterPro" id="IPR017590">
    <property type="entry name" value="Ureidoglycolate_dehydrogenase"/>
</dbReference>
<dbReference type="InterPro" id="IPR036111">
    <property type="entry name" value="Mal/L-sulfo/L-lacto_DH-like_sf"/>
</dbReference>
<organism evidence="3 4">
    <name type="scientific">Enterococcus faecalis TX4248</name>
    <dbReference type="NCBI Taxonomy" id="749495"/>
    <lineage>
        <taxon>Bacteria</taxon>
        <taxon>Bacillati</taxon>
        <taxon>Bacillota</taxon>
        <taxon>Bacilli</taxon>
        <taxon>Lactobacillales</taxon>
        <taxon>Enterococcaceae</taxon>
        <taxon>Enterococcus</taxon>
    </lineage>
</organism>
<evidence type="ECO:0000256" key="2">
    <source>
        <dbReference type="ARBA" id="ARBA00023002"/>
    </source>
</evidence>
<accession>A0A125W4L3</accession>
<evidence type="ECO:0000313" key="4">
    <source>
        <dbReference type="Proteomes" id="UP000004846"/>
    </source>
</evidence>
<dbReference type="NCBIfam" id="NF011599">
    <property type="entry name" value="PRK15025.1"/>
    <property type="match status" value="1"/>
</dbReference>
<dbReference type="NCBIfam" id="TIGR03175">
    <property type="entry name" value="AllD"/>
    <property type="match status" value="1"/>
</dbReference>
<comment type="caution">
    <text evidence="3">The sequence shown here is derived from an EMBL/GenBank/DDBJ whole genome shotgun (WGS) entry which is preliminary data.</text>
</comment>
<dbReference type="Proteomes" id="UP000004846">
    <property type="component" value="Unassembled WGS sequence"/>
</dbReference>
<evidence type="ECO:0000256" key="1">
    <source>
        <dbReference type="ARBA" id="ARBA00006056"/>
    </source>
</evidence>
<dbReference type="InterPro" id="IPR043143">
    <property type="entry name" value="Mal/L-sulf/L-lact_DH-like_NADP"/>
</dbReference>
<protein>
    <submittedName>
        <fullName evidence="3">Ureidoglycolate dehydrogenase</fullName>
        <ecNumber evidence="3">1.1.1.154</ecNumber>
    </submittedName>
</protein>
<name>A0A125W4L3_ENTFL</name>
<dbReference type="Gene3D" id="1.10.1530.10">
    <property type="match status" value="1"/>
</dbReference>
<gene>
    <name evidence="3" type="primary">allD</name>
    <name evidence="3" type="ORF">HMPREF9498_02168</name>
</gene>
<dbReference type="AlphaFoldDB" id="A0A125W4L3"/>
<evidence type="ECO:0000313" key="3">
    <source>
        <dbReference type="EMBL" id="EFM82234.1"/>
    </source>
</evidence>
<dbReference type="HOGENOM" id="CLU_040452_3_1_9"/>
<dbReference type="EC" id="1.1.1.154" evidence="3"/>
<dbReference type="SUPFAM" id="SSF89733">
    <property type="entry name" value="L-sulfolactate dehydrogenase-like"/>
    <property type="match status" value="1"/>
</dbReference>
<dbReference type="GO" id="GO:0009040">
    <property type="term" value="F:ureidoglycolate dehydrogenase activity"/>
    <property type="evidence" value="ECO:0007669"/>
    <property type="project" value="UniProtKB-EC"/>
</dbReference>
<dbReference type="PANTHER" id="PTHR11091">
    <property type="entry name" value="OXIDOREDUCTASE-RELATED"/>
    <property type="match status" value="1"/>
</dbReference>
<reference evidence="3 4" key="1">
    <citation type="submission" date="2010-07" db="EMBL/GenBank/DDBJ databases">
        <authorList>
            <person name="Sid Ahmed O."/>
        </authorList>
    </citation>
    <scope>NUCLEOTIDE SEQUENCE [LARGE SCALE GENOMIC DNA]</scope>
    <source>
        <strain evidence="3 4">TX4248</strain>
    </source>
</reference>
<dbReference type="PANTHER" id="PTHR11091:SF0">
    <property type="entry name" value="MALATE DEHYDROGENASE"/>
    <property type="match status" value="1"/>
</dbReference>
<dbReference type="Gene3D" id="3.30.1370.60">
    <property type="entry name" value="Hypothetical oxidoreductase yiak, domain 2"/>
    <property type="match status" value="1"/>
</dbReference>
<dbReference type="EMBL" id="AEBR01000071">
    <property type="protein sequence ID" value="EFM82234.1"/>
    <property type="molecule type" value="Genomic_DNA"/>
</dbReference>
<sequence>MKKGEEMQGRRRKSLVFFPFFKINDKGASAMEEMVVVTPEKLEKLMKQKLEAAGLHSEHAEEVARHLTFADASGIHSHGAVRMDYYAERIAKGGITIDPELSFEKTGPSTAIFHGDNGVGQFVCNEALAAAVDLAKESGLAYVGVSQTSHSGTLSYYVKKAAEQGMVALSMCQSDPMVVPFGGTSNYFGTNPIAFAAPRAGHEPVVFDMATTVQAWGKILDARSRDVEIPDTWAVDEKGQPTTDPYEVRGLLPISGPKGYGLMMMVDVLAGSLLGLPFGKHVSSMYADLTEKRNLGQMFLVIDPSRFTDSERFKENINQMVEELHCVPTAEGFQQVYYPGEIGQLNYQKAMSEGIEIPQSIYDYLVSEIVHYDKYGGQGAFAQ</sequence>